<feature type="compositionally biased region" description="Polar residues" evidence="1">
    <location>
        <begin position="7"/>
        <end position="21"/>
    </location>
</feature>
<dbReference type="AlphaFoldDB" id="A0AAU9XXY1"/>
<proteinExistence type="predicted"/>
<dbReference type="Proteomes" id="UP001159428">
    <property type="component" value="Unassembled WGS sequence"/>
</dbReference>
<keyword evidence="3" id="KW-1185">Reference proteome</keyword>
<comment type="caution">
    <text evidence="2">The sequence shown here is derived from an EMBL/GenBank/DDBJ whole genome shotgun (WGS) entry which is preliminary data.</text>
</comment>
<dbReference type="EMBL" id="CALNXJ010000079">
    <property type="protein sequence ID" value="CAH3161300.1"/>
    <property type="molecule type" value="Genomic_DNA"/>
</dbReference>
<reference evidence="2 3" key="1">
    <citation type="submission" date="2022-05" db="EMBL/GenBank/DDBJ databases">
        <authorList>
            <consortium name="Genoscope - CEA"/>
            <person name="William W."/>
        </authorList>
    </citation>
    <scope>NUCLEOTIDE SEQUENCE [LARGE SCALE GENOMIC DNA]</scope>
</reference>
<evidence type="ECO:0000313" key="3">
    <source>
        <dbReference type="Proteomes" id="UP001159428"/>
    </source>
</evidence>
<name>A0AAU9XXY1_9CNID</name>
<organism evidence="2 3">
    <name type="scientific">Pocillopora meandrina</name>
    <dbReference type="NCBI Taxonomy" id="46732"/>
    <lineage>
        <taxon>Eukaryota</taxon>
        <taxon>Metazoa</taxon>
        <taxon>Cnidaria</taxon>
        <taxon>Anthozoa</taxon>
        <taxon>Hexacorallia</taxon>
        <taxon>Scleractinia</taxon>
        <taxon>Astrocoeniina</taxon>
        <taxon>Pocilloporidae</taxon>
        <taxon>Pocillopora</taxon>
    </lineage>
</organism>
<evidence type="ECO:0000313" key="2">
    <source>
        <dbReference type="EMBL" id="CAH3161300.1"/>
    </source>
</evidence>
<sequence length="153" mass="16994">MLARTLDQPSKPFSHTTDESFSSLFGDNHQDSIGDLTAELATNADDLYNMTNELNAAPEDIRVGHLNICNLRNKTDELIAEIKDISSPLTIISDISLIQNICRFDILGITETHLNSTDADRDIHIDGLEVLRLDRKERKGGGCVLYSSQISNH</sequence>
<feature type="region of interest" description="Disordered" evidence="1">
    <location>
        <begin position="1"/>
        <end position="21"/>
    </location>
</feature>
<evidence type="ECO:0000256" key="1">
    <source>
        <dbReference type="SAM" id="MobiDB-lite"/>
    </source>
</evidence>
<protein>
    <submittedName>
        <fullName evidence="2">Uncharacterized protein</fullName>
    </submittedName>
</protein>
<gene>
    <name evidence="2" type="ORF">PMEA_00032869</name>
</gene>
<accession>A0AAU9XXY1</accession>